<dbReference type="InterPro" id="IPR046938">
    <property type="entry name" value="DNA_clamp_sf"/>
</dbReference>
<evidence type="ECO:0000313" key="5">
    <source>
        <dbReference type="EMBL" id="ORX34922.1"/>
    </source>
</evidence>
<proteinExistence type="inferred from homology"/>
<keyword evidence="3" id="KW-0539">Nucleus</keyword>
<reference evidence="5 6" key="1">
    <citation type="submission" date="2017-03" db="EMBL/GenBank/DDBJ databases">
        <title>Widespread Adenine N6-methylation of Active Genes in Fungi.</title>
        <authorList>
            <consortium name="DOE Joint Genome Institute"/>
            <person name="Mondo S.J."/>
            <person name="Dannebaum R.O."/>
            <person name="Kuo R.C."/>
            <person name="Louie K.B."/>
            <person name="Bewick A.J."/>
            <person name="Labutti K."/>
            <person name="Haridas S."/>
            <person name="Kuo A."/>
            <person name="Salamov A."/>
            <person name="Ahrendt S.R."/>
            <person name="Lau R."/>
            <person name="Bowen B.P."/>
            <person name="Lipzen A."/>
            <person name="Sullivan W."/>
            <person name="Andreopoulos W.B."/>
            <person name="Clum A."/>
            <person name="Lindquist E."/>
            <person name="Daum C."/>
            <person name="Northen T.R."/>
            <person name="Ramamoorthy G."/>
            <person name="Schmitz R.J."/>
            <person name="Gryganskyi A."/>
            <person name="Culley D."/>
            <person name="Magnuson J."/>
            <person name="James T.Y."/>
            <person name="O'Malley M.A."/>
            <person name="Stajich J.E."/>
            <person name="Spatafora J.W."/>
            <person name="Visel A."/>
            <person name="Grigoriev I.V."/>
        </authorList>
    </citation>
    <scope>NUCLEOTIDE SEQUENCE [LARGE SCALE GENOMIC DNA]</scope>
    <source>
        <strain evidence="5 6">NRRL Y-17943</strain>
    </source>
</reference>
<dbReference type="GO" id="GO:0033314">
    <property type="term" value="P:mitotic DNA replication checkpoint signaling"/>
    <property type="evidence" value="ECO:0007669"/>
    <property type="project" value="TreeGrafter"/>
</dbReference>
<comment type="subcellular location">
    <subcellularLocation>
        <location evidence="1">Nucleus</location>
    </subcellularLocation>
</comment>
<dbReference type="GO" id="GO:0044778">
    <property type="term" value="P:meiotic DNA integrity checkpoint signaling"/>
    <property type="evidence" value="ECO:0007669"/>
    <property type="project" value="TreeGrafter"/>
</dbReference>
<evidence type="ECO:0000256" key="1">
    <source>
        <dbReference type="ARBA" id="ARBA00004123"/>
    </source>
</evidence>
<dbReference type="Gene3D" id="3.70.10.10">
    <property type="match status" value="1"/>
</dbReference>
<dbReference type="GO" id="GO:0000724">
    <property type="term" value="P:double-strand break repair via homologous recombination"/>
    <property type="evidence" value="ECO:0007669"/>
    <property type="project" value="TreeGrafter"/>
</dbReference>
<dbReference type="GeneID" id="33555391"/>
<comment type="similarity">
    <text evidence="2 4">Belongs to the HUS1 family.</text>
</comment>
<dbReference type="GO" id="GO:0005730">
    <property type="term" value="C:nucleolus"/>
    <property type="evidence" value="ECO:0007669"/>
    <property type="project" value="InterPro"/>
</dbReference>
<dbReference type="GO" id="GO:0035861">
    <property type="term" value="C:site of double-strand break"/>
    <property type="evidence" value="ECO:0007669"/>
    <property type="project" value="TreeGrafter"/>
</dbReference>
<sequence>MRFRTQVSNVPLLHKIVRSLASLARLCIIRLSAEKVHFIISGNEGKDGVQVWSQVKVPTLFTQFRIESNNDNEIWLEINLDALLKVLKSADSSAGTTNEASRFNSTALSDSDVSIKLNKRPAASGGTGGQAIWVFDIKGTTALGKLMSITHEVNVNVLTKKRQDELNEPMCPPPDVHLVLPSLLDLRNIVSRLSHLAEDVKMSANHDGAMELSVMDPRVEMSMSWRNLHNPAASLPADGEADATPKDKMFSTTVSIKGLLKFLNCHLVGGTAIACICEKHCIIAYVYIGDVDEAGGVLTFFIPAKNYGDD</sequence>
<dbReference type="InterPro" id="IPR016580">
    <property type="entry name" value="HUS1"/>
</dbReference>
<evidence type="ECO:0000313" key="6">
    <source>
        <dbReference type="Proteomes" id="UP000193218"/>
    </source>
</evidence>
<dbReference type="OrthoDB" id="337750at2759"/>
<dbReference type="GO" id="GO:0031573">
    <property type="term" value="P:mitotic intra-S DNA damage checkpoint signaling"/>
    <property type="evidence" value="ECO:0007669"/>
    <property type="project" value="TreeGrafter"/>
</dbReference>
<protein>
    <recommendedName>
        <fullName evidence="4">Checkpoint protein</fullName>
    </recommendedName>
</protein>
<keyword evidence="6" id="KW-1185">Reference proteome</keyword>
<dbReference type="Pfam" id="PF04005">
    <property type="entry name" value="Hus1"/>
    <property type="match status" value="1"/>
</dbReference>
<dbReference type="EMBL" id="NBSH01000012">
    <property type="protein sequence ID" value="ORX34922.1"/>
    <property type="molecule type" value="Genomic_DNA"/>
</dbReference>
<evidence type="ECO:0000256" key="3">
    <source>
        <dbReference type="ARBA" id="ARBA00023242"/>
    </source>
</evidence>
<dbReference type="AlphaFoldDB" id="A0A1Y1UA83"/>
<dbReference type="PANTHER" id="PTHR12900">
    <property type="entry name" value="MITOTIC AND DNA DAMAGE CHECKPOINT PROTEIN HUS1"/>
    <property type="match status" value="1"/>
</dbReference>
<comment type="caution">
    <text evidence="5">The sequence shown here is derived from an EMBL/GenBank/DDBJ whole genome shotgun (WGS) entry which is preliminary data.</text>
</comment>
<gene>
    <name evidence="5" type="ORF">BD324DRAFT_582807</name>
</gene>
<dbReference type="SUPFAM" id="SSF55979">
    <property type="entry name" value="DNA clamp"/>
    <property type="match status" value="1"/>
</dbReference>
<dbReference type="GO" id="GO:0000723">
    <property type="term" value="P:telomere maintenance"/>
    <property type="evidence" value="ECO:0007669"/>
    <property type="project" value="TreeGrafter"/>
</dbReference>
<dbReference type="STRING" id="4999.A0A1Y1UA83"/>
<evidence type="ECO:0000256" key="2">
    <source>
        <dbReference type="ARBA" id="ARBA00005563"/>
    </source>
</evidence>
<dbReference type="GO" id="GO:0006289">
    <property type="term" value="P:nucleotide-excision repair"/>
    <property type="evidence" value="ECO:0007669"/>
    <property type="project" value="TreeGrafter"/>
</dbReference>
<dbReference type="RefSeq" id="XP_021869138.1">
    <property type="nucleotide sequence ID" value="XM_022013583.1"/>
</dbReference>
<dbReference type="InterPro" id="IPR007150">
    <property type="entry name" value="HUS1/Mec3"/>
</dbReference>
<dbReference type="Proteomes" id="UP000193218">
    <property type="component" value="Unassembled WGS sequence"/>
</dbReference>
<name>A0A1Y1UA83_9TREE</name>
<dbReference type="PIRSF" id="PIRSF011312">
    <property type="entry name" value="Cell_cycle_HUS1"/>
    <property type="match status" value="1"/>
</dbReference>
<dbReference type="GO" id="GO:0030896">
    <property type="term" value="C:checkpoint clamp complex"/>
    <property type="evidence" value="ECO:0007669"/>
    <property type="project" value="InterPro"/>
</dbReference>
<dbReference type="FunCoup" id="A0A1Y1UA83">
    <property type="interactions" value="321"/>
</dbReference>
<accession>A0A1Y1UA83</accession>
<organism evidence="5 6">
    <name type="scientific">Kockovaella imperatae</name>
    <dbReference type="NCBI Taxonomy" id="4999"/>
    <lineage>
        <taxon>Eukaryota</taxon>
        <taxon>Fungi</taxon>
        <taxon>Dikarya</taxon>
        <taxon>Basidiomycota</taxon>
        <taxon>Agaricomycotina</taxon>
        <taxon>Tremellomycetes</taxon>
        <taxon>Tremellales</taxon>
        <taxon>Cuniculitremaceae</taxon>
        <taxon>Kockovaella</taxon>
    </lineage>
</organism>
<dbReference type="PANTHER" id="PTHR12900:SF0">
    <property type="entry name" value="CHECKPOINT PROTEIN"/>
    <property type="match status" value="1"/>
</dbReference>
<dbReference type="InParanoid" id="A0A1Y1UA83"/>
<evidence type="ECO:0000256" key="4">
    <source>
        <dbReference type="PIRNR" id="PIRNR011312"/>
    </source>
</evidence>